<name>A0A8H3ZUI5_9PEZI</name>
<feature type="signal peptide" evidence="1">
    <location>
        <begin position="1"/>
        <end position="21"/>
    </location>
</feature>
<protein>
    <submittedName>
        <fullName evidence="2">Uncharacterized protein</fullName>
    </submittedName>
</protein>
<dbReference type="EMBL" id="WOWK01000047">
    <property type="protein sequence ID" value="KAF0324025.1"/>
    <property type="molecule type" value="Genomic_DNA"/>
</dbReference>
<dbReference type="Proteomes" id="UP000434172">
    <property type="component" value="Unassembled WGS sequence"/>
</dbReference>
<dbReference type="OrthoDB" id="4789333at2759"/>
<gene>
    <name evidence="2" type="ORF">GQ607_008730</name>
</gene>
<evidence type="ECO:0000313" key="2">
    <source>
        <dbReference type="EMBL" id="KAF0324025.1"/>
    </source>
</evidence>
<sequence length="80" mass="8856">MRFFTIASLAAALSVAGNTFASPIAAPDNHVVEKTANVDKRADPWYGPCIYACEETQKNTPGLPTIWLEYCFMHCAELYL</sequence>
<accession>A0A8H3ZUI5</accession>
<evidence type="ECO:0000313" key="3">
    <source>
        <dbReference type="Proteomes" id="UP000434172"/>
    </source>
</evidence>
<feature type="chain" id="PRO_5034542501" evidence="1">
    <location>
        <begin position="22"/>
        <end position="80"/>
    </location>
</feature>
<organism evidence="2 3">
    <name type="scientific">Colletotrichum asianum</name>
    <dbReference type="NCBI Taxonomy" id="702518"/>
    <lineage>
        <taxon>Eukaryota</taxon>
        <taxon>Fungi</taxon>
        <taxon>Dikarya</taxon>
        <taxon>Ascomycota</taxon>
        <taxon>Pezizomycotina</taxon>
        <taxon>Sordariomycetes</taxon>
        <taxon>Hypocreomycetidae</taxon>
        <taxon>Glomerellales</taxon>
        <taxon>Glomerellaceae</taxon>
        <taxon>Colletotrichum</taxon>
        <taxon>Colletotrichum gloeosporioides species complex</taxon>
    </lineage>
</organism>
<dbReference type="AlphaFoldDB" id="A0A8H3ZUI5"/>
<evidence type="ECO:0000256" key="1">
    <source>
        <dbReference type="SAM" id="SignalP"/>
    </source>
</evidence>
<keyword evidence="1" id="KW-0732">Signal</keyword>
<keyword evidence="3" id="KW-1185">Reference proteome</keyword>
<reference evidence="2 3" key="1">
    <citation type="submission" date="2019-12" db="EMBL/GenBank/DDBJ databases">
        <title>A genome sequence resource for the geographically widespread anthracnose pathogen Colletotrichum asianum.</title>
        <authorList>
            <person name="Meng Y."/>
        </authorList>
    </citation>
    <scope>NUCLEOTIDE SEQUENCE [LARGE SCALE GENOMIC DNA]</scope>
    <source>
        <strain evidence="2 3">ICMP 18580</strain>
    </source>
</reference>
<comment type="caution">
    <text evidence="2">The sequence shown here is derived from an EMBL/GenBank/DDBJ whole genome shotgun (WGS) entry which is preliminary data.</text>
</comment>
<proteinExistence type="predicted"/>